<dbReference type="SMART" id="SM00710">
    <property type="entry name" value="PbH1"/>
    <property type="match status" value="5"/>
</dbReference>
<evidence type="ECO:0000259" key="1">
    <source>
        <dbReference type="Pfam" id="PF12708"/>
    </source>
</evidence>
<proteinExistence type="predicted"/>
<gene>
    <name evidence="2" type="ORF">A0131_12335</name>
</gene>
<dbReference type="SUPFAM" id="SSF51126">
    <property type="entry name" value="Pectin lyase-like"/>
    <property type="match status" value="1"/>
</dbReference>
<comment type="caution">
    <text evidence="2">The sequence shown here is derived from an EMBL/GenBank/DDBJ whole genome shotgun (WGS) entry which is preliminary data.</text>
</comment>
<keyword evidence="2" id="KW-0456">Lyase</keyword>
<evidence type="ECO:0000313" key="3">
    <source>
        <dbReference type="Proteomes" id="UP000075418"/>
    </source>
</evidence>
<dbReference type="Gene3D" id="2.160.20.10">
    <property type="entry name" value="Single-stranded right-handed beta-helix, Pectin lyase-like"/>
    <property type="match status" value="1"/>
</dbReference>
<reference evidence="2 3" key="1">
    <citation type="submission" date="2016-02" db="EMBL/GenBank/DDBJ databases">
        <title>Draft genome sequence of hydrocarbon degrading Staphylococcus saprophyticus Strain CNV2, isolated from crude-oil contaminated soil from Noonmati Oil Refinery, Guwahati, Assam, India.</title>
        <authorList>
            <person name="Mukherjee A."/>
            <person name="Chettri B."/>
            <person name="Langpoklakpam J."/>
            <person name="Singh A.K."/>
            <person name="Chattopadhyay D.J."/>
        </authorList>
    </citation>
    <scope>NUCLEOTIDE SEQUENCE [LARGE SCALE GENOMIC DNA]</scope>
    <source>
        <strain evidence="2 3">CNV2</strain>
    </source>
</reference>
<feature type="domain" description="Rhamnogalacturonase A/B/Epimerase-like pectate lyase" evidence="1">
    <location>
        <begin position="5"/>
        <end position="214"/>
    </location>
</feature>
<dbReference type="Pfam" id="PF12708">
    <property type="entry name" value="Pect-lyase_RHGA_epim"/>
    <property type="match status" value="1"/>
</dbReference>
<dbReference type="InterPro" id="IPR012334">
    <property type="entry name" value="Pectin_lyas_fold"/>
</dbReference>
<protein>
    <submittedName>
        <fullName evidence="2">Pectate lyase</fullName>
    </submittedName>
</protein>
<sequence length="360" mass="40451">MEIDAREFGLTGQNAKKDTTALQKALNFAKKHFGTTINVPNGEYYIKKALVIYAGTTLKLENNTVLKRQGKDALIKNGKRPHRYYGYNGNSYITITGGTLDMNGKLKPVNNTAMCIGHAREITITDVTVKDVVGGHALDACGVNGLHISGCRFVGFNDVKGDRSFSEAIQLDIQVKGAFPKFGATDGTITKNVIIERCYFGNSTTEGMQPWNRAIGSHASRYNQYYENVHIRHNIFEDLQYYALTPLKCKNTYIHHNLFEHCQGGIRYLGIKDGKNAKDLDGIEQPSQAGENINIYNNEFKGKMKYDAVHVRNYNDVKHKRVTIVQNNFSDVSQTIHAEDIEQFIMQDIDERALKTINIS</sequence>
<dbReference type="RefSeq" id="WP_061855610.1">
    <property type="nucleotide sequence ID" value="NZ_LUGM01000004.1"/>
</dbReference>
<accession>A0A151A1B6</accession>
<dbReference type="InterPro" id="IPR011050">
    <property type="entry name" value="Pectin_lyase_fold/virulence"/>
</dbReference>
<dbReference type="Proteomes" id="UP000075418">
    <property type="component" value="Unassembled WGS sequence"/>
</dbReference>
<name>A0A151A1B6_9STAP</name>
<dbReference type="EMBL" id="LUGM01000004">
    <property type="protein sequence ID" value="KYH13103.1"/>
    <property type="molecule type" value="Genomic_DNA"/>
</dbReference>
<dbReference type="GO" id="GO:0016829">
    <property type="term" value="F:lyase activity"/>
    <property type="evidence" value="ECO:0007669"/>
    <property type="project" value="UniProtKB-KW"/>
</dbReference>
<evidence type="ECO:0000313" key="2">
    <source>
        <dbReference type="EMBL" id="KYH13103.1"/>
    </source>
</evidence>
<dbReference type="AlphaFoldDB" id="A0A151A1B6"/>
<dbReference type="InterPro" id="IPR024535">
    <property type="entry name" value="RHGA/B-epi-like_pectate_lyase"/>
</dbReference>
<organism evidence="2 3">
    <name type="scientific">Staphylococcus kloosii</name>
    <dbReference type="NCBI Taxonomy" id="29384"/>
    <lineage>
        <taxon>Bacteria</taxon>
        <taxon>Bacillati</taxon>
        <taxon>Bacillota</taxon>
        <taxon>Bacilli</taxon>
        <taxon>Bacillales</taxon>
        <taxon>Staphylococcaceae</taxon>
        <taxon>Staphylococcus</taxon>
    </lineage>
</organism>
<dbReference type="InterPro" id="IPR006626">
    <property type="entry name" value="PbH1"/>
</dbReference>